<gene>
    <name evidence="1" type="ORF">PXEA_LOCUS34964</name>
</gene>
<name>A0A3S5BDM0_9PLAT</name>
<keyword evidence="2" id="KW-1185">Reference proteome</keyword>
<evidence type="ECO:0000313" key="1">
    <source>
        <dbReference type="EMBL" id="VEL41524.1"/>
    </source>
</evidence>
<reference evidence="1" key="1">
    <citation type="submission" date="2018-11" db="EMBL/GenBank/DDBJ databases">
        <authorList>
            <consortium name="Pathogen Informatics"/>
        </authorList>
    </citation>
    <scope>NUCLEOTIDE SEQUENCE</scope>
</reference>
<accession>A0A3S5BDM0</accession>
<protein>
    <submittedName>
        <fullName evidence="1">Uncharacterized protein</fullName>
    </submittedName>
</protein>
<organism evidence="1 2">
    <name type="scientific">Protopolystoma xenopodis</name>
    <dbReference type="NCBI Taxonomy" id="117903"/>
    <lineage>
        <taxon>Eukaryota</taxon>
        <taxon>Metazoa</taxon>
        <taxon>Spiralia</taxon>
        <taxon>Lophotrochozoa</taxon>
        <taxon>Platyhelminthes</taxon>
        <taxon>Monogenea</taxon>
        <taxon>Polyopisthocotylea</taxon>
        <taxon>Polystomatidea</taxon>
        <taxon>Polystomatidae</taxon>
        <taxon>Protopolystoma</taxon>
    </lineage>
</organism>
<dbReference type="EMBL" id="CAAALY010269729">
    <property type="protein sequence ID" value="VEL41524.1"/>
    <property type="molecule type" value="Genomic_DNA"/>
</dbReference>
<comment type="caution">
    <text evidence="1">The sequence shown here is derived from an EMBL/GenBank/DDBJ whole genome shotgun (WGS) entry which is preliminary data.</text>
</comment>
<evidence type="ECO:0000313" key="2">
    <source>
        <dbReference type="Proteomes" id="UP000784294"/>
    </source>
</evidence>
<dbReference type="Proteomes" id="UP000784294">
    <property type="component" value="Unassembled WGS sequence"/>
</dbReference>
<proteinExistence type="predicted"/>
<sequence length="284" mass="31781">MGQSFRSSSPNLSRSRQICRHVYHSPKACLRPTIVVTNPPPGPNSLAIQPTIESTRHTNLPTNPTHSSHQPPLPAEDPLSWPLYRTLLFADSFIYLTLVFSSLPQRPSFHPLQTLACLTNLSTCPSTWPEVVSPQTPDSPYTTLQGTMHCNLLPMRDHYRAYEACLPLRVPLSLKHACLLHLPFCPNQAKRPRCTQIGLKCNRPSLLILTSVAGLLTSRLDKYVLHLPNTAVAFKLPLGVTFYFHTSRMQTASIDFSKNDRSPLEEMPPTLHVLMPLPGLAFHE</sequence>
<dbReference type="AlphaFoldDB" id="A0A3S5BDM0"/>